<evidence type="ECO:0000313" key="1">
    <source>
        <dbReference type="EMBL" id="PQQ19633.1"/>
    </source>
</evidence>
<protein>
    <submittedName>
        <fullName evidence="1">Uncharacterized protein</fullName>
    </submittedName>
</protein>
<sequence length="61" mass="6846">MALLLSSPFTALHPAAPEAREAFPSFTPLTLDQTSREDWVQEKSQWEVGESQSGWETVILK</sequence>
<name>A0A314ZMF5_PRUYE</name>
<dbReference type="EMBL" id="PJQY01000060">
    <property type="protein sequence ID" value="PQQ19633.1"/>
    <property type="molecule type" value="Genomic_DNA"/>
</dbReference>
<keyword evidence="2" id="KW-1185">Reference proteome</keyword>
<reference evidence="1 2" key="1">
    <citation type="submission" date="2018-02" db="EMBL/GenBank/DDBJ databases">
        <title>Draft genome of wild Prunus yedoensis var. nudiflora.</title>
        <authorList>
            <person name="Baek S."/>
            <person name="Kim J.-H."/>
            <person name="Choi K."/>
            <person name="Kim G.-B."/>
            <person name="Cho A."/>
            <person name="Jang H."/>
            <person name="Shin C.-H."/>
            <person name="Yu H.-J."/>
            <person name="Mun J.-H."/>
        </authorList>
    </citation>
    <scope>NUCLEOTIDE SEQUENCE [LARGE SCALE GENOMIC DNA]</scope>
    <source>
        <strain evidence="2">cv. Jeju island</strain>
        <tissue evidence="1">Leaf</tissue>
    </source>
</reference>
<dbReference type="AlphaFoldDB" id="A0A314ZMF5"/>
<organism evidence="1 2">
    <name type="scientific">Prunus yedoensis var. nudiflora</name>
    <dbReference type="NCBI Taxonomy" id="2094558"/>
    <lineage>
        <taxon>Eukaryota</taxon>
        <taxon>Viridiplantae</taxon>
        <taxon>Streptophyta</taxon>
        <taxon>Embryophyta</taxon>
        <taxon>Tracheophyta</taxon>
        <taxon>Spermatophyta</taxon>
        <taxon>Magnoliopsida</taxon>
        <taxon>eudicotyledons</taxon>
        <taxon>Gunneridae</taxon>
        <taxon>Pentapetalae</taxon>
        <taxon>rosids</taxon>
        <taxon>fabids</taxon>
        <taxon>Rosales</taxon>
        <taxon>Rosaceae</taxon>
        <taxon>Amygdaloideae</taxon>
        <taxon>Amygdaleae</taxon>
        <taxon>Prunus</taxon>
    </lineage>
</organism>
<comment type="caution">
    <text evidence="1">The sequence shown here is derived from an EMBL/GenBank/DDBJ whole genome shotgun (WGS) entry which is preliminary data.</text>
</comment>
<proteinExistence type="predicted"/>
<gene>
    <name evidence="1" type="ORF">Pyn_22564</name>
</gene>
<accession>A0A314ZMF5</accession>
<dbReference type="Proteomes" id="UP000250321">
    <property type="component" value="Unassembled WGS sequence"/>
</dbReference>
<evidence type="ECO:0000313" key="2">
    <source>
        <dbReference type="Proteomes" id="UP000250321"/>
    </source>
</evidence>